<evidence type="ECO:0008006" key="4">
    <source>
        <dbReference type="Google" id="ProtNLM"/>
    </source>
</evidence>
<evidence type="ECO:0000313" key="3">
    <source>
        <dbReference type="Proteomes" id="UP000001064"/>
    </source>
</evidence>
<dbReference type="PANTHER" id="PTHR11102:SF147">
    <property type="entry name" value="SEL1L ADAPTOR SUBUNIT OF ERAD E3 UBIQUITIN LIGASE"/>
    <property type="match status" value="1"/>
</dbReference>
<dbReference type="SMART" id="SM00671">
    <property type="entry name" value="SEL1"/>
    <property type="match status" value="4"/>
</dbReference>
<proteinExistence type="inferred from homology"/>
<dbReference type="eggNOG" id="KOG1550">
    <property type="taxonomic scope" value="Eukaryota"/>
</dbReference>
<dbReference type="KEGG" id="dpp:DICPUDRAFT_6769"/>
<evidence type="ECO:0000256" key="1">
    <source>
        <dbReference type="ARBA" id="ARBA00038101"/>
    </source>
</evidence>
<dbReference type="GO" id="GO:0005789">
    <property type="term" value="C:endoplasmic reticulum membrane"/>
    <property type="evidence" value="ECO:0000318"/>
    <property type="project" value="GO_Central"/>
</dbReference>
<dbReference type="Proteomes" id="UP000001064">
    <property type="component" value="Unassembled WGS sequence"/>
</dbReference>
<keyword evidence="3" id="KW-1185">Reference proteome</keyword>
<dbReference type="SUPFAM" id="SSF81901">
    <property type="entry name" value="HCP-like"/>
    <property type="match status" value="2"/>
</dbReference>
<evidence type="ECO:0000313" key="2">
    <source>
        <dbReference type="EMBL" id="EGC31452.1"/>
    </source>
</evidence>
<dbReference type="InParanoid" id="F0ZX83"/>
<protein>
    <recommendedName>
        <fullName evidence="4">HCP-like protein</fullName>
    </recommendedName>
</protein>
<dbReference type="OMA" id="QFYLGGM"/>
<feature type="non-terminal residue" evidence="2">
    <location>
        <position position="470"/>
    </location>
</feature>
<dbReference type="GeneID" id="10505776"/>
<dbReference type="OrthoDB" id="18943at2759"/>
<gene>
    <name evidence="2" type="ORF">DICPUDRAFT_6769</name>
</gene>
<name>F0ZX83_DICPU</name>
<feature type="non-terminal residue" evidence="2">
    <location>
        <position position="1"/>
    </location>
</feature>
<dbReference type="Gene3D" id="1.25.40.10">
    <property type="entry name" value="Tetratricopeptide repeat domain"/>
    <property type="match status" value="2"/>
</dbReference>
<dbReference type="VEuPathDB" id="AmoebaDB:DICPUDRAFT_6769"/>
<comment type="similarity">
    <text evidence="1">Belongs to the sel-1 family.</text>
</comment>
<dbReference type="Pfam" id="PF08238">
    <property type="entry name" value="Sel1"/>
    <property type="match status" value="4"/>
</dbReference>
<organism evidence="2 3">
    <name type="scientific">Dictyostelium purpureum</name>
    <name type="common">Slime mold</name>
    <dbReference type="NCBI Taxonomy" id="5786"/>
    <lineage>
        <taxon>Eukaryota</taxon>
        <taxon>Amoebozoa</taxon>
        <taxon>Evosea</taxon>
        <taxon>Eumycetozoa</taxon>
        <taxon>Dictyostelia</taxon>
        <taxon>Dictyosteliales</taxon>
        <taxon>Dictyosteliaceae</taxon>
        <taxon>Dictyostelium</taxon>
    </lineage>
</organism>
<sequence>IFSGSKVDRPAIKYEFFEQPIRTAGITDRDKIREIEGQAISFKKQTMIDVIKQKIRENPEKKEYFQDFYRKYRKEEIDKIISKEISTRDNNFVYDEISLDRPNNPEEVLKLYLDRINIKPELILSEKQIALTEYLTSFIKDPESIKEINKLCKEEFVMARDYYIQGKYQEAFEIFSKLTEKYSHGFSHIFLGEMYYTGSTGIVKQDFNMAFEHFTKASHFRIPVAFGMLGELTYKGLAEPNIKLVAKDINDNIVNEEIEDDNDNEEEEEEDKNLYTFPMVYFNIASDLNLKSSIEQLVFIYMKLNNVHGAVHHLKRLASKHNDINACTTIGTLLLEDHDNFSKNILLFASKMGDTNAQTHLGRYYYNCKNPDYKNSFLLWESAALEGNADAQFYLGGMYQQGLIVERSSKKAFEFYEKSARGGNSNSQFLIGKAYYEGEELPKNEKLGLQFITKSSHSKNELAIEYLNNI</sequence>
<dbReference type="PANTHER" id="PTHR11102">
    <property type="entry name" value="SEL-1-LIKE PROTEIN"/>
    <property type="match status" value="1"/>
</dbReference>
<dbReference type="STRING" id="5786.F0ZX83"/>
<dbReference type="RefSeq" id="XP_003292021.1">
    <property type="nucleotide sequence ID" value="XM_003291973.1"/>
</dbReference>
<dbReference type="AlphaFoldDB" id="F0ZX83"/>
<dbReference type="InterPro" id="IPR050767">
    <property type="entry name" value="Sel1_AlgK"/>
</dbReference>
<dbReference type="EMBL" id="GL871253">
    <property type="protein sequence ID" value="EGC31452.1"/>
    <property type="molecule type" value="Genomic_DNA"/>
</dbReference>
<dbReference type="GO" id="GO:0036503">
    <property type="term" value="P:ERAD pathway"/>
    <property type="evidence" value="ECO:0000318"/>
    <property type="project" value="GO_Central"/>
</dbReference>
<reference evidence="3" key="1">
    <citation type="journal article" date="2011" name="Genome Biol.">
        <title>Comparative genomics of the social amoebae Dictyostelium discoideum and Dictyostelium purpureum.</title>
        <authorList>
            <consortium name="US DOE Joint Genome Institute (JGI-PGF)"/>
            <person name="Sucgang R."/>
            <person name="Kuo A."/>
            <person name="Tian X."/>
            <person name="Salerno W."/>
            <person name="Parikh A."/>
            <person name="Feasley C.L."/>
            <person name="Dalin E."/>
            <person name="Tu H."/>
            <person name="Huang E."/>
            <person name="Barry K."/>
            <person name="Lindquist E."/>
            <person name="Shapiro H."/>
            <person name="Bruce D."/>
            <person name="Schmutz J."/>
            <person name="Salamov A."/>
            <person name="Fey P."/>
            <person name="Gaudet P."/>
            <person name="Anjard C."/>
            <person name="Babu M.M."/>
            <person name="Basu S."/>
            <person name="Bushmanova Y."/>
            <person name="van der Wel H."/>
            <person name="Katoh-Kurasawa M."/>
            <person name="Dinh C."/>
            <person name="Coutinho P.M."/>
            <person name="Saito T."/>
            <person name="Elias M."/>
            <person name="Schaap P."/>
            <person name="Kay R.R."/>
            <person name="Henrissat B."/>
            <person name="Eichinger L."/>
            <person name="Rivero F."/>
            <person name="Putnam N.H."/>
            <person name="West C.M."/>
            <person name="Loomis W.F."/>
            <person name="Chisholm R.L."/>
            <person name="Shaulsky G."/>
            <person name="Strassmann J.E."/>
            <person name="Queller D.C."/>
            <person name="Kuspa A."/>
            <person name="Grigoriev I.V."/>
        </authorList>
    </citation>
    <scope>NUCLEOTIDE SEQUENCE [LARGE SCALE GENOMIC DNA]</scope>
    <source>
        <strain evidence="3">QSDP1</strain>
    </source>
</reference>
<dbReference type="FunCoup" id="F0ZX83">
    <property type="interactions" value="743"/>
</dbReference>
<dbReference type="InterPro" id="IPR006597">
    <property type="entry name" value="Sel1-like"/>
</dbReference>
<accession>F0ZX83</accession>
<dbReference type="InterPro" id="IPR011990">
    <property type="entry name" value="TPR-like_helical_dom_sf"/>
</dbReference>